<feature type="region of interest" description="Disordered" evidence="2">
    <location>
        <begin position="901"/>
        <end position="929"/>
    </location>
</feature>
<evidence type="ECO:0000313" key="3">
    <source>
        <dbReference type="EMBL" id="VBB31457.1"/>
    </source>
</evidence>
<feature type="compositionally biased region" description="Basic and acidic residues" evidence="2">
    <location>
        <begin position="69"/>
        <end position="84"/>
    </location>
</feature>
<feature type="region of interest" description="Disordered" evidence="2">
    <location>
        <begin position="142"/>
        <end position="195"/>
    </location>
</feature>
<dbReference type="EMBL" id="UPTC01001242">
    <property type="protein sequence ID" value="VBB31457.1"/>
    <property type="molecule type" value="Genomic_DNA"/>
</dbReference>
<proteinExistence type="predicted"/>
<organism evidence="3 4">
    <name type="scientific">Acanthocheilonema viteae</name>
    <name type="common">Filarial nematode worm</name>
    <name type="synonym">Dipetalonema viteae</name>
    <dbReference type="NCBI Taxonomy" id="6277"/>
    <lineage>
        <taxon>Eukaryota</taxon>
        <taxon>Metazoa</taxon>
        <taxon>Ecdysozoa</taxon>
        <taxon>Nematoda</taxon>
        <taxon>Chromadorea</taxon>
        <taxon>Rhabditida</taxon>
        <taxon>Spirurina</taxon>
        <taxon>Spiruromorpha</taxon>
        <taxon>Filarioidea</taxon>
        <taxon>Onchocercidae</taxon>
        <taxon>Acanthocheilonema</taxon>
    </lineage>
</organism>
<feature type="compositionally biased region" description="Polar residues" evidence="2">
    <location>
        <begin position="142"/>
        <end position="151"/>
    </location>
</feature>
<feature type="compositionally biased region" description="Low complexity" evidence="2">
    <location>
        <begin position="919"/>
        <end position="929"/>
    </location>
</feature>
<feature type="compositionally biased region" description="Basic residues" evidence="2">
    <location>
        <begin position="901"/>
        <end position="912"/>
    </location>
</feature>
<evidence type="ECO:0000256" key="1">
    <source>
        <dbReference type="SAM" id="Coils"/>
    </source>
</evidence>
<sequence>MSQQQNFLEPSSSAISSNFDDRLHYRPLRTLFTPAPYRSPPFHTSTISLPDIKEATTEENESSCSGSMEHNDANFHDHYSRKSSEQNLKVENSNNLVAVDHQVAKENACTIQRYCHEQPQMPSPTNTFKSSAVQVHEVNSNFKYSSDSNAPPQKPLDACESPRSYSSDSNKQPKSILKQRSVSLLSPSSSNINDNSLGRYIEKIQISDSTHKEEKEWRQVESYANSGHVNQPSSDLTGRENRLYQVMQENLRQQKLLRPQTSRHLPQASFNGPFFTLEEVHTKQHRESLKQTHQIPIDDYYLIGKQRQNSIDNSNHKLRYNNRSKSVSVMEVNVAEPEKNNEIGESDVHWPSPPIKLEHERARSVPPSLRTRNITDPDRIDEYHRQKELELEAMRRKEEEAIAWEEKQLRALELQERLYYQQMQGRRSRSSSELDESITQSHEELRQIDMNAKKRQNEFHFEKSLEPQLMHVYETRPITMTSEKSEQPEFTGSSNPVTWKRLYIVDQSKPAAKNEIITSEQLLEKERFDIDLLKRREVFIEKPKPKPVIFRTGKRWKPPPEPSYIWPYMRKEKLNAEPSLESSSNYSTDNTAGRIVENTEFRWQPIMYDPEYKQEHKNFTPENSLPGTPRGFGPGPLDEPAKRQIKHLIQPLPDGSHRPKPVFGGPRATPSGGFYPHAPNAIKVLKKKHSQSLPEPIGTTDLDKEVEIIHQRRFHRLGELPSATTSSQCYEVADWEKIYDLPVHSSTITSYDMPRNVNVRGKLAALENSLRQATPSVCLRLNSGDTHRPPSCTRAINIDNGLQSPTNIIKINRNGQHLRQQCLRQQLHSGTAPRTDSNHRPYQQQRNERQLIPSHGLLVRQINHRNAKQCNRIDCSNSCQQFSREILPSKKLLYQNHDHNHRGNSPHQHHIPIFRSDHTSTQPVQSTVSVVTKPRRLTRIPVNTSVEERLSSRTSSAITEWQRSSSIDDYLNTKN</sequence>
<dbReference type="AlphaFoldDB" id="A0A498SRM4"/>
<reference evidence="3 4" key="1">
    <citation type="submission" date="2018-08" db="EMBL/GenBank/DDBJ databases">
        <authorList>
            <person name="Laetsch R D."/>
            <person name="Stevens L."/>
            <person name="Kumar S."/>
            <person name="Blaxter L. M."/>
        </authorList>
    </citation>
    <scope>NUCLEOTIDE SEQUENCE [LARGE SCALE GENOMIC DNA]</scope>
</reference>
<feature type="compositionally biased region" description="Polar residues" evidence="2">
    <location>
        <begin position="832"/>
        <end position="845"/>
    </location>
</feature>
<feature type="compositionally biased region" description="Polar residues" evidence="2">
    <location>
        <begin position="163"/>
        <end position="173"/>
    </location>
</feature>
<dbReference type="Proteomes" id="UP000276991">
    <property type="component" value="Unassembled WGS sequence"/>
</dbReference>
<gene>
    <name evidence="3" type="ORF">NAV_LOCUS6248</name>
</gene>
<evidence type="ECO:0000256" key="2">
    <source>
        <dbReference type="SAM" id="MobiDB-lite"/>
    </source>
</evidence>
<feature type="coiled-coil region" evidence="1">
    <location>
        <begin position="380"/>
        <end position="415"/>
    </location>
</feature>
<name>A0A498SRM4_ACAVI</name>
<feature type="region of interest" description="Disordered" evidence="2">
    <location>
        <begin position="617"/>
        <end position="640"/>
    </location>
</feature>
<evidence type="ECO:0000313" key="4">
    <source>
        <dbReference type="Proteomes" id="UP000276991"/>
    </source>
</evidence>
<dbReference type="OrthoDB" id="5849570at2759"/>
<keyword evidence="1" id="KW-0175">Coiled coil</keyword>
<feature type="compositionally biased region" description="Low complexity" evidence="2">
    <location>
        <begin position="181"/>
        <end position="195"/>
    </location>
</feature>
<feature type="region of interest" description="Disordered" evidence="2">
    <location>
        <begin position="57"/>
        <end position="88"/>
    </location>
</feature>
<protein>
    <submittedName>
        <fullName evidence="3">Uncharacterized protein</fullName>
    </submittedName>
</protein>
<accession>A0A498SRM4</accession>
<keyword evidence="4" id="KW-1185">Reference proteome</keyword>
<feature type="region of interest" description="Disordered" evidence="2">
    <location>
        <begin position="827"/>
        <end position="846"/>
    </location>
</feature>